<gene>
    <name evidence="1" type="ORF">O181_025612</name>
</gene>
<name>A0A9Q3CNW9_9BASI</name>
<organism evidence="1 2">
    <name type="scientific">Austropuccinia psidii MF-1</name>
    <dbReference type="NCBI Taxonomy" id="1389203"/>
    <lineage>
        <taxon>Eukaryota</taxon>
        <taxon>Fungi</taxon>
        <taxon>Dikarya</taxon>
        <taxon>Basidiomycota</taxon>
        <taxon>Pucciniomycotina</taxon>
        <taxon>Pucciniomycetes</taxon>
        <taxon>Pucciniales</taxon>
        <taxon>Sphaerophragmiaceae</taxon>
        <taxon>Austropuccinia</taxon>
    </lineage>
</organism>
<dbReference type="Gene3D" id="3.10.10.10">
    <property type="entry name" value="HIV Type 1 Reverse Transcriptase, subunit A, domain 1"/>
    <property type="match status" value="1"/>
</dbReference>
<accession>A0A9Q3CNW9</accession>
<dbReference type="EMBL" id="AVOT02008378">
    <property type="protein sequence ID" value="MBW0485897.1"/>
    <property type="molecule type" value="Genomic_DNA"/>
</dbReference>
<dbReference type="Proteomes" id="UP000765509">
    <property type="component" value="Unassembled WGS sequence"/>
</dbReference>
<dbReference type="PANTHER" id="PTHR24559">
    <property type="entry name" value="TRANSPOSON TY3-I GAG-POL POLYPROTEIN"/>
    <property type="match status" value="1"/>
</dbReference>
<evidence type="ECO:0000313" key="1">
    <source>
        <dbReference type="EMBL" id="MBW0485897.1"/>
    </source>
</evidence>
<dbReference type="OrthoDB" id="2505288at2759"/>
<protein>
    <submittedName>
        <fullName evidence="1">Uncharacterized protein</fullName>
    </submittedName>
</protein>
<evidence type="ECO:0000313" key="2">
    <source>
        <dbReference type="Proteomes" id="UP000765509"/>
    </source>
</evidence>
<reference evidence="1" key="1">
    <citation type="submission" date="2021-03" db="EMBL/GenBank/DDBJ databases">
        <title>Draft genome sequence of rust myrtle Austropuccinia psidii MF-1, a brazilian biotype.</title>
        <authorList>
            <person name="Quecine M.C."/>
            <person name="Pachon D.M.R."/>
            <person name="Bonatelli M.L."/>
            <person name="Correr F.H."/>
            <person name="Franceschini L.M."/>
            <person name="Leite T.F."/>
            <person name="Margarido G.R.A."/>
            <person name="Almeida C.A."/>
            <person name="Ferrarezi J.A."/>
            <person name="Labate C.A."/>
        </authorList>
    </citation>
    <scope>NUCLEOTIDE SEQUENCE</scope>
    <source>
        <strain evidence="1">MF-1</strain>
    </source>
</reference>
<sequence>MDLPPSSYHDSLEDLWDEKEEPEEIETMMNAFPYSYHHYFDVFSKLNAEKLPLHCACYHHIKLKGSLPPVGLIYSLSNQESDTLRAYISENSGKGFIWPSSSSTGEPVLFIKKERWWPPFVRLLPQTQCCHQEEQSASQISLCYAYSLLRIKEGYEHFTAFRTKYRIYEYLDMPFRLTNSHSPFQNIVNYAFSDLLDVYVVVYLNDIMAFYKY</sequence>
<dbReference type="PANTHER" id="PTHR24559:SF440">
    <property type="entry name" value="RIBONUCLEASE H"/>
    <property type="match status" value="1"/>
</dbReference>
<proteinExistence type="predicted"/>
<dbReference type="AlphaFoldDB" id="A0A9Q3CNW9"/>
<keyword evidence="2" id="KW-1185">Reference proteome</keyword>
<comment type="caution">
    <text evidence="1">The sequence shown here is derived from an EMBL/GenBank/DDBJ whole genome shotgun (WGS) entry which is preliminary data.</text>
</comment>
<dbReference type="InterPro" id="IPR043502">
    <property type="entry name" value="DNA/RNA_pol_sf"/>
</dbReference>
<dbReference type="SUPFAM" id="SSF56672">
    <property type="entry name" value="DNA/RNA polymerases"/>
    <property type="match status" value="1"/>
</dbReference>
<dbReference type="InterPro" id="IPR053134">
    <property type="entry name" value="RNA-dir_DNA_polymerase"/>
</dbReference>